<dbReference type="InterPro" id="IPR002915">
    <property type="entry name" value="DeoC/FbaB/LacD_aldolase"/>
</dbReference>
<dbReference type="Pfam" id="PF01791">
    <property type="entry name" value="DeoC"/>
    <property type="match status" value="1"/>
</dbReference>
<feature type="non-terminal residue" evidence="3">
    <location>
        <position position="198"/>
    </location>
</feature>
<evidence type="ECO:0000256" key="1">
    <source>
        <dbReference type="ARBA" id="ARBA00008679"/>
    </source>
</evidence>
<keyword evidence="2" id="KW-0456">Lyase</keyword>
<dbReference type="NCBIfam" id="NF009498">
    <property type="entry name" value="PRK12858.1"/>
    <property type="match status" value="1"/>
</dbReference>
<dbReference type="EMBL" id="UINC01141177">
    <property type="protein sequence ID" value="SVD28757.1"/>
    <property type="molecule type" value="Genomic_DNA"/>
</dbReference>
<dbReference type="PANTHER" id="PTHR39340">
    <property type="entry name" value="SULFOFRUCTOSEPHOSPHATE ALDOLASE"/>
    <property type="match status" value="1"/>
</dbReference>
<proteinExistence type="inferred from homology"/>
<dbReference type="PANTHER" id="PTHR39340:SF1">
    <property type="entry name" value="SULFOFRUCTOSEPHOSPHATE ALDOLASE"/>
    <property type="match status" value="1"/>
</dbReference>
<dbReference type="SUPFAM" id="SSF51569">
    <property type="entry name" value="Aldolase"/>
    <property type="match status" value="1"/>
</dbReference>
<evidence type="ECO:0000256" key="2">
    <source>
        <dbReference type="ARBA" id="ARBA00023239"/>
    </source>
</evidence>
<name>A0A382U460_9ZZZZ</name>
<protein>
    <recommendedName>
        <fullName evidence="4">Tagatose-bisphosphate aldolase</fullName>
    </recommendedName>
</protein>
<comment type="similarity">
    <text evidence="1">Belongs to the aldolase LacD family.</text>
</comment>
<sequence length="198" mass="22151">MSVTISGGKLRRITRLAGSDGRFRMMAIDQRGSMQKAIQSATGEEATYEQVAKMKTMITRILSPNSTAVLTDPIFGYPYSIMDIPRDVGLLLAFEESGYVDDGVGENERASVQIENWNIEKAIRSGIDAIKLLIYYHPDASLNACSHQQDFTKYVGEQCEKYDLPFLLEFVCYSLDGKSTNSLEFAKQKPDLVIRSVE</sequence>
<evidence type="ECO:0000313" key="3">
    <source>
        <dbReference type="EMBL" id="SVD28757.1"/>
    </source>
</evidence>
<dbReference type="Gene3D" id="3.20.20.70">
    <property type="entry name" value="Aldolase class I"/>
    <property type="match status" value="1"/>
</dbReference>
<dbReference type="GO" id="GO:1902777">
    <property type="term" value="P:6-sulfoquinovose(1-) catabolic process"/>
    <property type="evidence" value="ECO:0007669"/>
    <property type="project" value="TreeGrafter"/>
</dbReference>
<reference evidence="3" key="1">
    <citation type="submission" date="2018-05" db="EMBL/GenBank/DDBJ databases">
        <authorList>
            <person name="Lanie J.A."/>
            <person name="Ng W.-L."/>
            <person name="Kazmierczak K.M."/>
            <person name="Andrzejewski T.M."/>
            <person name="Davidsen T.M."/>
            <person name="Wayne K.J."/>
            <person name="Tettelin H."/>
            <person name="Glass J.I."/>
            <person name="Rusch D."/>
            <person name="Podicherti R."/>
            <person name="Tsui H.-C.T."/>
            <person name="Winkler M.E."/>
        </authorList>
    </citation>
    <scope>NUCLEOTIDE SEQUENCE</scope>
</reference>
<accession>A0A382U460</accession>
<dbReference type="InterPro" id="IPR013785">
    <property type="entry name" value="Aldolase_TIM"/>
</dbReference>
<gene>
    <name evidence="3" type="ORF">METZ01_LOCUS381611</name>
</gene>
<dbReference type="InterPro" id="IPR050552">
    <property type="entry name" value="LacD_aldolase"/>
</dbReference>
<organism evidence="3">
    <name type="scientific">marine metagenome</name>
    <dbReference type="NCBI Taxonomy" id="408172"/>
    <lineage>
        <taxon>unclassified sequences</taxon>
        <taxon>metagenomes</taxon>
        <taxon>ecological metagenomes</taxon>
    </lineage>
</organism>
<dbReference type="GO" id="GO:0061595">
    <property type="term" value="F:6-deoxy-6-sulfofructose-1-phosphate aldolase activity"/>
    <property type="evidence" value="ECO:0007669"/>
    <property type="project" value="TreeGrafter"/>
</dbReference>
<evidence type="ECO:0008006" key="4">
    <source>
        <dbReference type="Google" id="ProtNLM"/>
    </source>
</evidence>
<dbReference type="AlphaFoldDB" id="A0A382U460"/>